<dbReference type="SUPFAM" id="SSF55785">
    <property type="entry name" value="PYP-like sensor domain (PAS domain)"/>
    <property type="match status" value="1"/>
</dbReference>
<dbReference type="EMBL" id="BBWV01000001">
    <property type="protein sequence ID" value="GAO40990.1"/>
    <property type="molecule type" value="Genomic_DNA"/>
</dbReference>
<feature type="non-terminal residue" evidence="2">
    <location>
        <position position="294"/>
    </location>
</feature>
<keyword evidence="3" id="KW-1185">Reference proteome</keyword>
<dbReference type="AlphaFoldDB" id="A0A0E9MV41"/>
<feature type="transmembrane region" description="Helical" evidence="1">
    <location>
        <begin position="106"/>
        <end position="122"/>
    </location>
</feature>
<keyword evidence="1" id="KW-1133">Transmembrane helix</keyword>
<sequence length="294" mass="34060">MQTLTETELMDTLYLSIAYITAGIALLSGIINVLAGLYSHGERTDLVFGIMCLCGFFFLVLPPGGFVMTDKAPYPVELQVKRIFIWLYYALLPVFIEYYTGYKKRVFTYLTQFFLLWSYYVMATTHGDRTDWYWLSRIALITVLLYGLIAVRDQFRRAQRKEAKWLLAALLIYGILLGLSVVNEGSRYTLTSRLGVNVFFPLHLNLVAFIVIIGIRLRVNTQEKYHLEKSLRWRDMRWNMLVQNMHLLIIELDRNGNISYLNPYAAKKLGGQYEKQLLGKPWFETFAMPGEAGP</sequence>
<feature type="transmembrane region" description="Helical" evidence="1">
    <location>
        <begin position="134"/>
        <end position="151"/>
    </location>
</feature>
<evidence type="ECO:0008006" key="4">
    <source>
        <dbReference type="Google" id="ProtNLM"/>
    </source>
</evidence>
<dbReference type="CDD" id="cd00130">
    <property type="entry name" value="PAS"/>
    <property type="match status" value="1"/>
</dbReference>
<keyword evidence="1" id="KW-0812">Transmembrane</keyword>
<evidence type="ECO:0000256" key="1">
    <source>
        <dbReference type="SAM" id="Phobius"/>
    </source>
</evidence>
<proteinExistence type="predicted"/>
<dbReference type="Proteomes" id="UP000033121">
    <property type="component" value="Unassembled WGS sequence"/>
</dbReference>
<organism evidence="2 3">
    <name type="scientific">Flavihumibacter petaseus NBRC 106054</name>
    <dbReference type="NCBI Taxonomy" id="1220578"/>
    <lineage>
        <taxon>Bacteria</taxon>
        <taxon>Pseudomonadati</taxon>
        <taxon>Bacteroidota</taxon>
        <taxon>Chitinophagia</taxon>
        <taxon>Chitinophagales</taxon>
        <taxon>Chitinophagaceae</taxon>
        <taxon>Flavihumibacter</taxon>
    </lineage>
</organism>
<dbReference type="InterPro" id="IPR035965">
    <property type="entry name" value="PAS-like_dom_sf"/>
</dbReference>
<feature type="transmembrane region" description="Helical" evidence="1">
    <location>
        <begin position="12"/>
        <end position="34"/>
    </location>
</feature>
<feature type="transmembrane region" description="Helical" evidence="1">
    <location>
        <begin position="194"/>
        <end position="215"/>
    </location>
</feature>
<dbReference type="InterPro" id="IPR000014">
    <property type="entry name" value="PAS"/>
</dbReference>
<reference evidence="2 3" key="1">
    <citation type="submission" date="2015-04" db="EMBL/GenBank/DDBJ databases">
        <title>Whole genome shotgun sequence of Flavihumibacter petaseus NBRC 106054.</title>
        <authorList>
            <person name="Miyazawa S."/>
            <person name="Hosoyama A."/>
            <person name="Hashimoto M."/>
            <person name="Noguchi M."/>
            <person name="Tsuchikane K."/>
            <person name="Ohji S."/>
            <person name="Yamazoe A."/>
            <person name="Ichikawa N."/>
            <person name="Kimura A."/>
            <person name="Fujita N."/>
        </authorList>
    </citation>
    <scope>NUCLEOTIDE SEQUENCE [LARGE SCALE GENOMIC DNA]</scope>
    <source>
        <strain evidence="2 3">NBRC 106054</strain>
    </source>
</reference>
<keyword evidence="1" id="KW-0472">Membrane</keyword>
<feature type="transmembrane region" description="Helical" evidence="1">
    <location>
        <begin position="46"/>
        <end position="63"/>
    </location>
</feature>
<dbReference type="RefSeq" id="WP_217998155.1">
    <property type="nucleotide sequence ID" value="NZ_BBWV01000001.1"/>
</dbReference>
<evidence type="ECO:0000313" key="3">
    <source>
        <dbReference type="Proteomes" id="UP000033121"/>
    </source>
</evidence>
<feature type="transmembrane region" description="Helical" evidence="1">
    <location>
        <begin position="83"/>
        <end position="99"/>
    </location>
</feature>
<protein>
    <recommendedName>
        <fullName evidence="4">PAS domain-containing protein</fullName>
    </recommendedName>
</protein>
<dbReference type="Gene3D" id="3.30.450.20">
    <property type="entry name" value="PAS domain"/>
    <property type="match status" value="1"/>
</dbReference>
<dbReference type="STRING" id="1220578.FPE01S_01_00010"/>
<feature type="transmembrane region" description="Helical" evidence="1">
    <location>
        <begin position="163"/>
        <end position="182"/>
    </location>
</feature>
<name>A0A0E9MV41_9BACT</name>
<gene>
    <name evidence="2" type="ORF">FPE01S_01_00010</name>
</gene>
<comment type="caution">
    <text evidence="2">The sequence shown here is derived from an EMBL/GenBank/DDBJ whole genome shotgun (WGS) entry which is preliminary data.</text>
</comment>
<evidence type="ECO:0000313" key="2">
    <source>
        <dbReference type="EMBL" id="GAO40990.1"/>
    </source>
</evidence>
<accession>A0A0E9MV41</accession>